<evidence type="ECO:0000313" key="3">
    <source>
        <dbReference type="Proteomes" id="UP000799439"/>
    </source>
</evidence>
<organism evidence="2 3">
    <name type="scientific">Myriangium duriaei CBS 260.36</name>
    <dbReference type="NCBI Taxonomy" id="1168546"/>
    <lineage>
        <taxon>Eukaryota</taxon>
        <taxon>Fungi</taxon>
        <taxon>Dikarya</taxon>
        <taxon>Ascomycota</taxon>
        <taxon>Pezizomycotina</taxon>
        <taxon>Dothideomycetes</taxon>
        <taxon>Dothideomycetidae</taxon>
        <taxon>Myriangiales</taxon>
        <taxon>Myriangiaceae</taxon>
        <taxon>Myriangium</taxon>
    </lineage>
</organism>
<keyword evidence="3" id="KW-1185">Reference proteome</keyword>
<dbReference type="Gene3D" id="3.40.630.30">
    <property type="match status" value="1"/>
</dbReference>
<accession>A0A9P4ISM5</accession>
<name>A0A9P4ISM5_9PEZI</name>
<dbReference type="EMBL" id="ML996095">
    <property type="protein sequence ID" value="KAF2147770.1"/>
    <property type="molecule type" value="Genomic_DNA"/>
</dbReference>
<comment type="caution">
    <text evidence="2">The sequence shown here is derived from an EMBL/GenBank/DDBJ whole genome shotgun (WGS) entry which is preliminary data.</text>
</comment>
<dbReference type="AlphaFoldDB" id="A0A9P4ISM5"/>
<proteinExistence type="predicted"/>
<sequence>MAIDNTLDASSPSNPSNLPPRYQIRKLTPDHLIWASAIVAHSNMFHSTVFTKVYPDGKTARFNHAMREMTYLVEHQIASGLSYGVFDLEFPYRHASSRSAGGAFLHDLSNDSATGEELIEAMDFPLVSVALAYDGIDHLDMARMKPIMAAIPVFATVYGALEARDPRGESWKAQERTEVLMRNATSTRADYEKRGLMGKLARFLMREAKLKGYKAINIECLNDAVTHVWSHPKQEGMKGEVVCSFWTQEYEEEDEEGNKVNPFSPAEQLVTRCWTTLGN</sequence>
<protein>
    <submittedName>
        <fullName evidence="2">Uncharacterized protein</fullName>
    </submittedName>
</protein>
<evidence type="ECO:0000313" key="2">
    <source>
        <dbReference type="EMBL" id="KAF2147770.1"/>
    </source>
</evidence>
<dbReference type="OrthoDB" id="5169850at2759"/>
<feature type="compositionally biased region" description="Low complexity" evidence="1">
    <location>
        <begin position="10"/>
        <end position="20"/>
    </location>
</feature>
<dbReference type="Proteomes" id="UP000799439">
    <property type="component" value="Unassembled WGS sequence"/>
</dbReference>
<evidence type="ECO:0000256" key="1">
    <source>
        <dbReference type="SAM" id="MobiDB-lite"/>
    </source>
</evidence>
<reference evidence="2" key="1">
    <citation type="journal article" date="2020" name="Stud. Mycol.">
        <title>101 Dothideomycetes genomes: a test case for predicting lifestyles and emergence of pathogens.</title>
        <authorList>
            <person name="Haridas S."/>
            <person name="Albert R."/>
            <person name="Binder M."/>
            <person name="Bloem J."/>
            <person name="Labutti K."/>
            <person name="Salamov A."/>
            <person name="Andreopoulos B."/>
            <person name="Baker S."/>
            <person name="Barry K."/>
            <person name="Bills G."/>
            <person name="Bluhm B."/>
            <person name="Cannon C."/>
            <person name="Castanera R."/>
            <person name="Culley D."/>
            <person name="Daum C."/>
            <person name="Ezra D."/>
            <person name="Gonzalez J."/>
            <person name="Henrissat B."/>
            <person name="Kuo A."/>
            <person name="Liang C."/>
            <person name="Lipzen A."/>
            <person name="Lutzoni F."/>
            <person name="Magnuson J."/>
            <person name="Mondo S."/>
            <person name="Nolan M."/>
            <person name="Ohm R."/>
            <person name="Pangilinan J."/>
            <person name="Park H.-J."/>
            <person name="Ramirez L."/>
            <person name="Alfaro M."/>
            <person name="Sun H."/>
            <person name="Tritt A."/>
            <person name="Yoshinaga Y."/>
            <person name="Zwiers L.-H."/>
            <person name="Turgeon B."/>
            <person name="Goodwin S."/>
            <person name="Spatafora J."/>
            <person name="Crous P."/>
            <person name="Grigoriev I."/>
        </authorList>
    </citation>
    <scope>NUCLEOTIDE SEQUENCE</scope>
    <source>
        <strain evidence="2">CBS 260.36</strain>
    </source>
</reference>
<feature type="region of interest" description="Disordered" evidence="1">
    <location>
        <begin position="1"/>
        <end position="21"/>
    </location>
</feature>
<gene>
    <name evidence="2" type="ORF">K461DRAFT_325199</name>
</gene>